<name>A0A1C3EMJ5_9GAMM</name>
<sequence length="314" mass="35696">MTLKADLPLHADGVNLTLEELLAYKNQAVHWSTPSKSLWSSMAGQHKSATIGRGMDFNEVRLYQPGDDIRAIDWRVTARTGKPHTKLFSEERERPVMLLLDNSGSMHFGSTLLLKSVQAAHFASLVAWIAAREKDRVGMVVYNGHKLRDCRPTARQEGPLRAMHTMITSHYESLHQTAGKLIMSVAIKQLHYLCPKGSDIVVISDFYALTPSSQSLLSELRKHNQIFFVHVSDPLEQGYTSFQGVENITDDKRTTRVDFSSSKPRHALQHQYNTHIKYLTEYTRKLSIPLYQISASKSLQRHLDQLEPISYGRR</sequence>
<dbReference type="PANTHER" id="PTHR33608">
    <property type="entry name" value="BLL2464 PROTEIN"/>
    <property type="match status" value="1"/>
</dbReference>
<dbReference type="Pfam" id="PF01882">
    <property type="entry name" value="DUF58"/>
    <property type="match status" value="1"/>
</dbReference>
<feature type="domain" description="DUF58" evidence="1">
    <location>
        <begin position="59"/>
        <end position="275"/>
    </location>
</feature>
<evidence type="ECO:0000313" key="2">
    <source>
        <dbReference type="EMBL" id="ODA34467.1"/>
    </source>
</evidence>
<dbReference type="InterPro" id="IPR002881">
    <property type="entry name" value="DUF58"/>
</dbReference>
<proteinExistence type="predicted"/>
<dbReference type="SUPFAM" id="SSF53300">
    <property type="entry name" value="vWA-like"/>
    <property type="match status" value="1"/>
</dbReference>
<evidence type="ECO:0000259" key="1">
    <source>
        <dbReference type="Pfam" id="PF01882"/>
    </source>
</evidence>
<dbReference type="OrthoDB" id="9776116at2"/>
<dbReference type="RefSeq" id="WP_068900134.1">
    <property type="nucleotide sequence ID" value="NZ_JBHUIF010000015.1"/>
</dbReference>
<dbReference type="InterPro" id="IPR036465">
    <property type="entry name" value="vWFA_dom_sf"/>
</dbReference>
<dbReference type="Proteomes" id="UP000094936">
    <property type="component" value="Unassembled WGS sequence"/>
</dbReference>
<evidence type="ECO:0000313" key="3">
    <source>
        <dbReference type="Proteomes" id="UP000094936"/>
    </source>
</evidence>
<reference evidence="2 3" key="1">
    <citation type="submission" date="2016-05" db="EMBL/GenBank/DDBJ databases">
        <title>Genomic Taxonomy of the Vibrionaceae.</title>
        <authorList>
            <person name="Gomez-Gil B."/>
            <person name="Enciso-Ibarra J."/>
        </authorList>
    </citation>
    <scope>NUCLEOTIDE SEQUENCE [LARGE SCALE GENOMIC DNA]</scope>
    <source>
        <strain evidence="2 3">CAIM 1920</strain>
    </source>
</reference>
<gene>
    <name evidence="2" type="ORF">A8L45_05710</name>
</gene>
<protein>
    <submittedName>
        <fullName evidence="2">Cytosolic protein</fullName>
    </submittedName>
</protein>
<keyword evidence="3" id="KW-1185">Reference proteome</keyword>
<accession>A0A1C3EMJ5</accession>
<dbReference type="STRING" id="1080227.A8L45_05710"/>
<dbReference type="PANTHER" id="PTHR33608:SF12">
    <property type="entry name" value="DUF58 DOMAIN-CONTAINING PROTEIN"/>
    <property type="match status" value="1"/>
</dbReference>
<dbReference type="AlphaFoldDB" id="A0A1C3EMJ5"/>
<dbReference type="Gene3D" id="3.40.50.410">
    <property type="entry name" value="von Willebrand factor, type A domain"/>
    <property type="match status" value="1"/>
</dbReference>
<comment type="caution">
    <text evidence="2">The sequence shown here is derived from an EMBL/GenBank/DDBJ whole genome shotgun (WGS) entry which is preliminary data.</text>
</comment>
<dbReference type="EMBL" id="LYBM01000007">
    <property type="protein sequence ID" value="ODA34467.1"/>
    <property type="molecule type" value="Genomic_DNA"/>
</dbReference>
<organism evidence="2 3">
    <name type="scientific">Veronia pacifica</name>
    <dbReference type="NCBI Taxonomy" id="1080227"/>
    <lineage>
        <taxon>Bacteria</taxon>
        <taxon>Pseudomonadati</taxon>
        <taxon>Pseudomonadota</taxon>
        <taxon>Gammaproteobacteria</taxon>
        <taxon>Vibrionales</taxon>
        <taxon>Vibrionaceae</taxon>
        <taxon>Veronia</taxon>
    </lineage>
</organism>